<dbReference type="InterPro" id="IPR000210">
    <property type="entry name" value="BTB/POZ_dom"/>
</dbReference>
<dbReference type="InterPro" id="IPR011333">
    <property type="entry name" value="SKP1/BTB/POZ_sf"/>
</dbReference>
<dbReference type="EnsemblMetazoa" id="CLYHEMT012220.1">
    <property type="protein sequence ID" value="CLYHEMP012220.1"/>
    <property type="gene ID" value="CLYHEMG012220"/>
</dbReference>
<organism evidence="3 4">
    <name type="scientific">Clytia hemisphaerica</name>
    <dbReference type="NCBI Taxonomy" id="252671"/>
    <lineage>
        <taxon>Eukaryota</taxon>
        <taxon>Metazoa</taxon>
        <taxon>Cnidaria</taxon>
        <taxon>Hydrozoa</taxon>
        <taxon>Hydroidolina</taxon>
        <taxon>Leptothecata</taxon>
        <taxon>Obeliida</taxon>
        <taxon>Clytiidae</taxon>
        <taxon>Clytia</taxon>
    </lineage>
</organism>
<dbReference type="AlphaFoldDB" id="A0A7M5WMU6"/>
<dbReference type="SUPFAM" id="SSF54695">
    <property type="entry name" value="POZ domain"/>
    <property type="match status" value="1"/>
</dbReference>
<reference evidence="3" key="1">
    <citation type="submission" date="2021-01" db="UniProtKB">
        <authorList>
            <consortium name="EnsemblMetazoa"/>
        </authorList>
    </citation>
    <scope>IDENTIFICATION</scope>
</reference>
<feature type="region of interest" description="Disordered" evidence="1">
    <location>
        <begin position="1"/>
        <end position="37"/>
    </location>
</feature>
<dbReference type="CDD" id="cd18186">
    <property type="entry name" value="BTB_POZ_ZBTB_KLHL-like"/>
    <property type="match status" value="1"/>
</dbReference>
<name>A0A7M5WMU6_9CNID</name>
<dbReference type="Proteomes" id="UP000594262">
    <property type="component" value="Unplaced"/>
</dbReference>
<dbReference type="OrthoDB" id="437903at2759"/>
<evidence type="ECO:0000313" key="3">
    <source>
        <dbReference type="EnsemblMetazoa" id="CLYHEMP012220.1"/>
    </source>
</evidence>
<dbReference type="Pfam" id="PF00651">
    <property type="entry name" value="BTB"/>
    <property type="match status" value="1"/>
</dbReference>
<dbReference type="PANTHER" id="PTHR22744:SF17">
    <property type="entry name" value="BTB DOMAIN-CONTAINING PROTEIN"/>
    <property type="match status" value="1"/>
</dbReference>
<feature type="compositionally biased region" description="Basic and acidic residues" evidence="1">
    <location>
        <begin position="8"/>
        <end position="29"/>
    </location>
</feature>
<keyword evidence="4" id="KW-1185">Reference proteome</keyword>
<proteinExistence type="predicted"/>
<accession>A0A7M5WMU6</accession>
<feature type="domain" description="BTB" evidence="2">
    <location>
        <begin position="43"/>
        <end position="110"/>
    </location>
</feature>
<evidence type="ECO:0000313" key="4">
    <source>
        <dbReference type="Proteomes" id="UP000594262"/>
    </source>
</evidence>
<sequence length="194" mass="22782">MSKSNLPKNHESEVFEPERKRRRNERDDQIEISGPFSKPWRESDAVLVVEEKELHVHNDILSIASPVFDKMFNEKFKEAETKRVSLPGKSLPLIEQILKIIYPSKMDFEFEEDEKPKQFKTLRSLMKLSEEYMMADVSKFVRNEICLMSQTLESASENYLIAFLSIADSINYEKSINLCAKKLIPKMKGYEYFK</sequence>
<evidence type="ECO:0000256" key="1">
    <source>
        <dbReference type="SAM" id="MobiDB-lite"/>
    </source>
</evidence>
<dbReference type="Gene3D" id="3.30.710.10">
    <property type="entry name" value="Potassium Channel Kv1.1, Chain A"/>
    <property type="match status" value="1"/>
</dbReference>
<dbReference type="SMART" id="SM00225">
    <property type="entry name" value="BTB"/>
    <property type="match status" value="1"/>
</dbReference>
<dbReference type="PROSITE" id="PS50097">
    <property type="entry name" value="BTB"/>
    <property type="match status" value="1"/>
</dbReference>
<protein>
    <recommendedName>
        <fullName evidence="2">BTB domain-containing protein</fullName>
    </recommendedName>
</protein>
<evidence type="ECO:0000259" key="2">
    <source>
        <dbReference type="PROSITE" id="PS50097"/>
    </source>
</evidence>
<dbReference type="PANTHER" id="PTHR22744">
    <property type="entry name" value="HELIX LOOP HELIX PROTEIN 21-RELATED"/>
    <property type="match status" value="1"/>
</dbReference>